<comment type="similarity">
    <text evidence="2">Belongs to the TMEM151 family.</text>
</comment>
<evidence type="ECO:0000256" key="2">
    <source>
        <dbReference type="ARBA" id="ARBA00009583"/>
    </source>
</evidence>
<comment type="subcellular location">
    <subcellularLocation>
        <location evidence="1">Membrane</location>
        <topology evidence="1">Multi-pass membrane protein</topology>
    </subcellularLocation>
</comment>
<evidence type="ECO:0000313" key="9">
    <source>
        <dbReference type="Proteomes" id="UP000095751"/>
    </source>
</evidence>
<protein>
    <submittedName>
        <fullName evidence="8">Uncharacterized protein</fullName>
    </submittedName>
</protein>
<evidence type="ECO:0000256" key="4">
    <source>
        <dbReference type="ARBA" id="ARBA00022989"/>
    </source>
</evidence>
<feature type="transmembrane region" description="Helical" evidence="7">
    <location>
        <begin position="66"/>
        <end position="86"/>
    </location>
</feature>
<dbReference type="EMBL" id="KV784359">
    <property type="protein sequence ID" value="OEU15720.1"/>
    <property type="molecule type" value="Genomic_DNA"/>
</dbReference>
<evidence type="ECO:0000256" key="1">
    <source>
        <dbReference type="ARBA" id="ARBA00004141"/>
    </source>
</evidence>
<feature type="region of interest" description="Disordered" evidence="6">
    <location>
        <begin position="204"/>
        <end position="227"/>
    </location>
</feature>
<evidence type="ECO:0000256" key="6">
    <source>
        <dbReference type="SAM" id="MobiDB-lite"/>
    </source>
</evidence>
<evidence type="ECO:0000256" key="5">
    <source>
        <dbReference type="ARBA" id="ARBA00023136"/>
    </source>
</evidence>
<dbReference type="InParanoid" id="A0A1E7FC34"/>
<keyword evidence="4 7" id="KW-1133">Transmembrane helix</keyword>
<gene>
    <name evidence="8" type="ORF">FRACYDRAFT_240413</name>
</gene>
<dbReference type="Proteomes" id="UP000095751">
    <property type="component" value="Unassembled WGS sequence"/>
</dbReference>
<feature type="compositionally biased region" description="Low complexity" evidence="6">
    <location>
        <begin position="214"/>
        <end position="225"/>
    </location>
</feature>
<evidence type="ECO:0000256" key="7">
    <source>
        <dbReference type="SAM" id="Phobius"/>
    </source>
</evidence>
<keyword evidence="5 7" id="KW-0472">Membrane</keyword>
<dbReference type="GO" id="GO:0016020">
    <property type="term" value="C:membrane"/>
    <property type="evidence" value="ECO:0007669"/>
    <property type="project" value="UniProtKB-SubCell"/>
</dbReference>
<accession>A0A1E7FC34</accession>
<dbReference type="OrthoDB" id="190434at2759"/>
<keyword evidence="3 7" id="KW-0812">Transmembrane</keyword>
<feature type="transmembrane region" description="Helical" evidence="7">
    <location>
        <begin position="358"/>
        <end position="379"/>
    </location>
</feature>
<evidence type="ECO:0000256" key="3">
    <source>
        <dbReference type="ARBA" id="ARBA00022692"/>
    </source>
</evidence>
<dbReference type="PANTHER" id="PTHR31893">
    <property type="entry name" value="TRANSMEMBRANE PROTEIN 151 HOMOLOG"/>
    <property type="match status" value="1"/>
</dbReference>
<dbReference type="InterPro" id="IPR026767">
    <property type="entry name" value="Tmem151"/>
</dbReference>
<reference evidence="8 9" key="1">
    <citation type="submission" date="2016-09" db="EMBL/GenBank/DDBJ databases">
        <title>Extensive genetic diversity and differential bi-allelic expression allows diatom success in the polar Southern Ocean.</title>
        <authorList>
            <consortium name="DOE Joint Genome Institute"/>
            <person name="Mock T."/>
            <person name="Otillar R.P."/>
            <person name="Strauss J."/>
            <person name="Dupont C."/>
            <person name="Frickenhaus S."/>
            <person name="Maumus F."/>
            <person name="Mcmullan M."/>
            <person name="Sanges R."/>
            <person name="Schmutz J."/>
            <person name="Toseland A."/>
            <person name="Valas R."/>
            <person name="Veluchamy A."/>
            <person name="Ward B.J."/>
            <person name="Allen A."/>
            <person name="Barry K."/>
            <person name="Falciatore A."/>
            <person name="Ferrante M."/>
            <person name="Fortunato A.E."/>
            <person name="Gloeckner G."/>
            <person name="Gruber A."/>
            <person name="Hipkin R."/>
            <person name="Janech M."/>
            <person name="Kroth P."/>
            <person name="Leese F."/>
            <person name="Lindquist E."/>
            <person name="Lyon B.R."/>
            <person name="Martin J."/>
            <person name="Mayer C."/>
            <person name="Parker M."/>
            <person name="Quesneville H."/>
            <person name="Raymond J."/>
            <person name="Uhlig C."/>
            <person name="Valentin K.U."/>
            <person name="Worden A.Z."/>
            <person name="Armbrust E.V."/>
            <person name="Bowler C."/>
            <person name="Green B."/>
            <person name="Moulton V."/>
            <person name="Van Oosterhout C."/>
            <person name="Grigoriev I."/>
        </authorList>
    </citation>
    <scope>NUCLEOTIDE SEQUENCE [LARGE SCALE GENOMIC DNA]</scope>
    <source>
        <strain evidence="8 9">CCMP1102</strain>
    </source>
</reference>
<dbReference type="AlphaFoldDB" id="A0A1E7FC34"/>
<dbReference type="KEGG" id="fcy:FRACYDRAFT_240413"/>
<sequence length="423" mass="47802">MNNDLGAGLNGGVPGLGRIGASIFGESALIDRETGRVYWECGGITNTLYESFAPKLDQFGAEHAQATLLTLVITLAFLSVLSGWLQKGINSYYNNGPSLTSSQTITVLIILAEWTILKLPKIENKWLVLISLILYFLESYNCSTRCYLANAVSSSTELDTYIDGLRREQPIVSWKVKTFHYELRRVFAVTRMIRSLVCNLKKSGNTPKDEEGESPSSSSSTSISSQTPLQFALPKTAISRHTAPMSIFTRKVITNEVSETYQYASCTDSTIAGIWTRAQDSDDGAVPFTKIALSKLLVLADRRSREDYFQQQSNFVTRYGREDEFAEFTTNIEVTGYRPRLLVTRSLPHQQIKTYTKLFRLSVFWIFTFLGLTVPYRIWFKRHCDFLRVTVVKETKATGVADSYLRSWFPSHATIQPKIWSKK</sequence>
<organism evidence="8 9">
    <name type="scientific">Fragilariopsis cylindrus CCMP1102</name>
    <dbReference type="NCBI Taxonomy" id="635003"/>
    <lineage>
        <taxon>Eukaryota</taxon>
        <taxon>Sar</taxon>
        <taxon>Stramenopiles</taxon>
        <taxon>Ochrophyta</taxon>
        <taxon>Bacillariophyta</taxon>
        <taxon>Bacillariophyceae</taxon>
        <taxon>Bacillariophycidae</taxon>
        <taxon>Bacillariales</taxon>
        <taxon>Bacillariaceae</taxon>
        <taxon>Fragilariopsis</taxon>
    </lineage>
</organism>
<proteinExistence type="inferred from homology"/>
<keyword evidence="9" id="KW-1185">Reference proteome</keyword>
<dbReference type="PANTHER" id="PTHR31893:SF5">
    <property type="entry name" value="TRANSMEMBRANE PROTEIN 151 HOMOLOG"/>
    <property type="match status" value="1"/>
</dbReference>
<evidence type="ECO:0000313" key="8">
    <source>
        <dbReference type="EMBL" id="OEU15720.1"/>
    </source>
</evidence>
<name>A0A1E7FC34_9STRA</name>